<organism evidence="3 4">
    <name type="scientific">Jhaorihella thermophila</name>
    <dbReference type="NCBI Taxonomy" id="488547"/>
    <lineage>
        <taxon>Bacteria</taxon>
        <taxon>Pseudomonadati</taxon>
        <taxon>Pseudomonadota</taxon>
        <taxon>Alphaproteobacteria</taxon>
        <taxon>Rhodobacterales</taxon>
        <taxon>Paracoccaceae</taxon>
        <taxon>Jhaorihella</taxon>
    </lineage>
</organism>
<gene>
    <name evidence="3" type="ORF">SAMN05421751_10328</name>
</gene>
<evidence type="ECO:0000313" key="4">
    <source>
        <dbReference type="Proteomes" id="UP000236742"/>
    </source>
</evidence>
<evidence type="ECO:0000313" key="3">
    <source>
        <dbReference type="EMBL" id="SEF66354.1"/>
    </source>
</evidence>
<keyword evidence="4" id="KW-1185">Reference proteome</keyword>
<dbReference type="RefSeq" id="WP_104007020.1">
    <property type="nucleotide sequence ID" value="NZ_FNVD01000003.1"/>
</dbReference>
<dbReference type="Proteomes" id="UP000236742">
    <property type="component" value="Unassembled WGS sequence"/>
</dbReference>
<reference evidence="3 4" key="1">
    <citation type="submission" date="2016-10" db="EMBL/GenBank/DDBJ databases">
        <authorList>
            <person name="de Groot N.N."/>
        </authorList>
    </citation>
    <scope>NUCLEOTIDE SEQUENCE [LARGE SCALE GENOMIC DNA]</scope>
    <source>
        <strain evidence="3 4">DSM 23413</strain>
    </source>
</reference>
<protein>
    <submittedName>
        <fullName evidence="3">Uncharacterized protein</fullName>
    </submittedName>
</protein>
<accession>A0A1H5TU82</accession>
<sequence length="132" mass="14230">MAHFDRIIDDPEQAPDRRPAARRRLHVLLVTLCGFLMILVLLSNPKVSTAIKGAGSSVSERVGQLLPMPETEPETVAAIPEPAPVVVVPDGAADNPELVTRRAATPQASVEKPPVRRMPQSRVPVRRLGAGH</sequence>
<proteinExistence type="predicted"/>
<feature type="transmembrane region" description="Helical" evidence="2">
    <location>
        <begin position="25"/>
        <end position="42"/>
    </location>
</feature>
<keyword evidence="2" id="KW-0812">Transmembrane</keyword>
<keyword evidence="2" id="KW-0472">Membrane</keyword>
<feature type="region of interest" description="Disordered" evidence="1">
    <location>
        <begin position="103"/>
        <end position="132"/>
    </location>
</feature>
<dbReference type="AlphaFoldDB" id="A0A1H5TU82"/>
<keyword evidence="2" id="KW-1133">Transmembrane helix</keyword>
<dbReference type="EMBL" id="FNVD01000003">
    <property type="protein sequence ID" value="SEF66354.1"/>
    <property type="molecule type" value="Genomic_DNA"/>
</dbReference>
<evidence type="ECO:0000256" key="1">
    <source>
        <dbReference type="SAM" id="MobiDB-lite"/>
    </source>
</evidence>
<evidence type="ECO:0000256" key="2">
    <source>
        <dbReference type="SAM" id="Phobius"/>
    </source>
</evidence>
<name>A0A1H5TU82_9RHOB</name>